<dbReference type="AlphaFoldDB" id="A0A9P5YYK0"/>
<evidence type="ECO:0000313" key="1">
    <source>
        <dbReference type="EMBL" id="KAF9476909.1"/>
    </source>
</evidence>
<dbReference type="OrthoDB" id="3188871at2759"/>
<accession>A0A9P5YYK0</accession>
<reference evidence="1" key="1">
    <citation type="submission" date="2020-11" db="EMBL/GenBank/DDBJ databases">
        <authorList>
            <consortium name="DOE Joint Genome Institute"/>
            <person name="Ahrendt S."/>
            <person name="Riley R."/>
            <person name="Andreopoulos W."/>
            <person name="Labutti K."/>
            <person name="Pangilinan J."/>
            <person name="Ruiz-Duenas F.J."/>
            <person name="Barrasa J.M."/>
            <person name="Sanchez-Garcia M."/>
            <person name="Camarero S."/>
            <person name="Miyauchi S."/>
            <person name="Serrano A."/>
            <person name="Linde D."/>
            <person name="Babiker R."/>
            <person name="Drula E."/>
            <person name="Ayuso-Fernandez I."/>
            <person name="Pacheco R."/>
            <person name="Padilla G."/>
            <person name="Ferreira P."/>
            <person name="Barriuso J."/>
            <person name="Kellner H."/>
            <person name="Castanera R."/>
            <person name="Alfaro M."/>
            <person name="Ramirez L."/>
            <person name="Pisabarro A.G."/>
            <person name="Kuo A."/>
            <person name="Tritt A."/>
            <person name="Lipzen A."/>
            <person name="He G."/>
            <person name="Yan M."/>
            <person name="Ng V."/>
            <person name="Cullen D."/>
            <person name="Martin F."/>
            <person name="Rosso M.-N."/>
            <person name="Henrissat B."/>
            <person name="Hibbett D."/>
            <person name="Martinez A.T."/>
            <person name="Grigoriev I.V."/>
        </authorList>
    </citation>
    <scope>NUCLEOTIDE SEQUENCE</scope>
    <source>
        <strain evidence="1">CIRM-BRFM 674</strain>
    </source>
</reference>
<comment type="caution">
    <text evidence="1">The sequence shown here is derived from an EMBL/GenBank/DDBJ whole genome shotgun (WGS) entry which is preliminary data.</text>
</comment>
<protein>
    <submittedName>
        <fullName evidence="1">Uncharacterized protein</fullName>
    </submittedName>
</protein>
<proteinExistence type="predicted"/>
<evidence type="ECO:0000313" key="2">
    <source>
        <dbReference type="Proteomes" id="UP000807469"/>
    </source>
</evidence>
<gene>
    <name evidence="1" type="ORF">BDN70DRAFT_896969</name>
</gene>
<name>A0A9P5YYK0_9AGAR</name>
<dbReference type="Proteomes" id="UP000807469">
    <property type="component" value="Unassembled WGS sequence"/>
</dbReference>
<sequence>MSSNIVLPNLSSWVQSHFTAIVQSTTQADLQTAVANFLAKNATVVVNGAQISQSNFGALSGDTFEELSATVTFDNIVVSPATAGDLTTAGSVGVFYTAEIVQKLRVLGGNASSKVTGSLNVTVGPDPTIPKPPSSPIHGFFDPRRVLALNEVRIAVQNPVVPPTATTQ</sequence>
<organism evidence="1 2">
    <name type="scientific">Pholiota conissans</name>
    <dbReference type="NCBI Taxonomy" id="109636"/>
    <lineage>
        <taxon>Eukaryota</taxon>
        <taxon>Fungi</taxon>
        <taxon>Dikarya</taxon>
        <taxon>Basidiomycota</taxon>
        <taxon>Agaricomycotina</taxon>
        <taxon>Agaricomycetes</taxon>
        <taxon>Agaricomycetidae</taxon>
        <taxon>Agaricales</taxon>
        <taxon>Agaricineae</taxon>
        <taxon>Strophariaceae</taxon>
        <taxon>Pholiota</taxon>
    </lineage>
</organism>
<dbReference type="EMBL" id="MU155278">
    <property type="protein sequence ID" value="KAF9476909.1"/>
    <property type="molecule type" value="Genomic_DNA"/>
</dbReference>
<keyword evidence="2" id="KW-1185">Reference proteome</keyword>